<dbReference type="PROSITE" id="PS50111">
    <property type="entry name" value="CHEMOTAXIS_TRANSDUC_2"/>
    <property type="match status" value="1"/>
</dbReference>
<dbReference type="PIR" id="D84137">
    <property type="entry name" value="D84137"/>
</dbReference>
<sequence length="579" mass="63933">MAKDKKRTIKIPFVQNKRITIRQKVFFSFLLIGFLFFTAVGAFFYQLNDMNQSHSALINEKMTVLRNTDDIQLQAMTQINSLRSYLISGEDELVEELEEANNQLVDLIEQTRAFPLTQEETDHLRKIEIMNQLFLQAAQTAIPYQDSEAQVKLIASYADLASDMSHAIVDESQELSEVTQHRVDREIVENEKMFQRVTLVVLIVCGLILLLLIFIGWVVSRMVVKPVVMVSEAAKVIAEGNLTVEPLKVKNRDEIGDLAASFNLMVENLRKIILEVGNNAEQVAASSEQLTASAEETSKITEQIVSTVQTVTQGVDNQVEKVEYTHKIVGDMSEDIRKIAENAKEVSTTSMEASEKSSAGKQVIETLVKQMTLINQSVSGLDEIIKGMRDNSKEINQIVKVITEISDQTNLLALNAAIEAARAGEAGKGFSVVADEVRKLAEQTSLSAKQISNLISNVQKETDQAVQSMETTTEEVVSGMGLADTAGESFEHINQTVSEVTRQIQNVSDSVQKVATGTRQMVETIDIVNDVSESSAKGMNEVAASTEEQMATMEEVAAASATLAKMAEELQELIGRFKV</sequence>
<dbReference type="PRINTS" id="PR00260">
    <property type="entry name" value="CHEMTRNSDUCR"/>
</dbReference>
<comment type="similarity">
    <text evidence="5">Belongs to the methyl-accepting chemotaxis (MCP) protein family.</text>
</comment>
<keyword evidence="11" id="KW-1185">Reference proteome</keyword>
<keyword evidence="2" id="KW-1003">Cell membrane</keyword>
<dbReference type="InterPro" id="IPR007891">
    <property type="entry name" value="CHASE3"/>
</dbReference>
<dbReference type="Pfam" id="PF00672">
    <property type="entry name" value="HAMP"/>
    <property type="match status" value="1"/>
</dbReference>
<dbReference type="Gene3D" id="6.10.340.10">
    <property type="match status" value="1"/>
</dbReference>
<dbReference type="PANTHER" id="PTHR32089:SF112">
    <property type="entry name" value="LYSOZYME-LIKE PROTEIN-RELATED"/>
    <property type="match status" value="1"/>
</dbReference>
<reference evidence="10 11" key="1">
    <citation type="journal article" date="2000" name="Nucleic Acids Res.">
        <title>Complete genome sequence of the alkaliphilic bacterium Bacillus halodurans and genomic sequence comparison with Bacillus subtilis.</title>
        <authorList>
            <person name="Takami H."/>
            <person name="Nakasone K."/>
            <person name="Takaki Y."/>
            <person name="Maeno G."/>
            <person name="Sasaki R."/>
            <person name="Masui N."/>
            <person name="Fuji F."/>
            <person name="Hirama C."/>
            <person name="Nakamura Y."/>
            <person name="Ogasawara N."/>
            <person name="Kuhara S."/>
            <person name="Horikoshi K."/>
        </authorList>
    </citation>
    <scope>NUCLEOTIDE SEQUENCE [LARGE SCALE GENOMIC DNA]</scope>
    <source>
        <strain evidence="11">ATCC BAA-125 / DSM 18197 / FERM 7344 / JCM 9153 / C-125</strain>
    </source>
</reference>
<proteinExistence type="inferred from homology"/>
<evidence type="ECO:0000256" key="1">
    <source>
        <dbReference type="ARBA" id="ARBA00004236"/>
    </source>
</evidence>
<evidence type="ECO:0000313" key="10">
    <source>
        <dbReference type="EMBL" id="BAB07619.1"/>
    </source>
</evidence>
<evidence type="ECO:0000256" key="4">
    <source>
        <dbReference type="ARBA" id="ARBA00023224"/>
    </source>
</evidence>
<dbReference type="InterPro" id="IPR004089">
    <property type="entry name" value="MCPsignal_dom"/>
</dbReference>
<dbReference type="HOGENOM" id="CLU_000445_107_27_9"/>
<dbReference type="Proteomes" id="UP000001258">
    <property type="component" value="Chromosome"/>
</dbReference>
<name>Q9K632_HALH5</name>
<feature type="domain" description="HAMP" evidence="9">
    <location>
        <begin position="221"/>
        <end position="274"/>
    </location>
</feature>
<dbReference type="RefSeq" id="WP_010900025.1">
    <property type="nucleotide sequence ID" value="NC_002570.2"/>
</dbReference>
<dbReference type="AlphaFoldDB" id="Q9K632"/>
<evidence type="ECO:0000256" key="7">
    <source>
        <dbReference type="SAM" id="Phobius"/>
    </source>
</evidence>
<evidence type="ECO:0000259" key="8">
    <source>
        <dbReference type="PROSITE" id="PS50111"/>
    </source>
</evidence>
<evidence type="ECO:0000256" key="2">
    <source>
        <dbReference type="ARBA" id="ARBA00022475"/>
    </source>
</evidence>
<dbReference type="CDD" id="cd06225">
    <property type="entry name" value="HAMP"/>
    <property type="match status" value="1"/>
</dbReference>
<evidence type="ECO:0000256" key="5">
    <source>
        <dbReference type="ARBA" id="ARBA00029447"/>
    </source>
</evidence>
<keyword evidence="7" id="KW-1133">Transmembrane helix</keyword>
<dbReference type="KEGG" id="bha:BH3900"/>
<evidence type="ECO:0000259" key="9">
    <source>
        <dbReference type="PROSITE" id="PS50885"/>
    </source>
</evidence>
<keyword evidence="4 6" id="KW-0807">Transducer</keyword>
<dbReference type="InterPro" id="IPR003660">
    <property type="entry name" value="HAMP_dom"/>
</dbReference>
<dbReference type="Pfam" id="PF05227">
    <property type="entry name" value="CHASE3"/>
    <property type="match status" value="1"/>
</dbReference>
<dbReference type="SUPFAM" id="SSF58104">
    <property type="entry name" value="Methyl-accepting chemotaxis protein (MCP) signaling domain"/>
    <property type="match status" value="1"/>
</dbReference>
<accession>Q9K632</accession>
<dbReference type="GO" id="GO:0007165">
    <property type="term" value="P:signal transduction"/>
    <property type="evidence" value="ECO:0007669"/>
    <property type="project" value="UniProtKB-KW"/>
</dbReference>
<evidence type="ECO:0000313" key="11">
    <source>
        <dbReference type="Proteomes" id="UP000001258"/>
    </source>
</evidence>
<comment type="subcellular location">
    <subcellularLocation>
        <location evidence="1">Cell membrane</location>
    </subcellularLocation>
</comment>
<keyword evidence="7" id="KW-0812">Transmembrane</keyword>
<feature type="transmembrane region" description="Helical" evidence="7">
    <location>
        <begin position="197"/>
        <end position="219"/>
    </location>
</feature>
<dbReference type="InterPro" id="IPR004090">
    <property type="entry name" value="Chemotax_Me-accpt_rcpt"/>
</dbReference>
<dbReference type="SMART" id="SM00283">
    <property type="entry name" value="MA"/>
    <property type="match status" value="1"/>
</dbReference>
<keyword evidence="3 7" id="KW-0472">Membrane</keyword>
<dbReference type="FunFam" id="1.10.287.950:FF:000001">
    <property type="entry name" value="Methyl-accepting chemotaxis sensory transducer"/>
    <property type="match status" value="1"/>
</dbReference>
<dbReference type="Pfam" id="PF00015">
    <property type="entry name" value="MCPsignal"/>
    <property type="match status" value="1"/>
</dbReference>
<dbReference type="PROSITE" id="PS50885">
    <property type="entry name" value="HAMP"/>
    <property type="match status" value="1"/>
</dbReference>
<evidence type="ECO:0000256" key="6">
    <source>
        <dbReference type="PROSITE-ProRule" id="PRU00284"/>
    </source>
</evidence>
<dbReference type="EMBL" id="BA000004">
    <property type="protein sequence ID" value="BAB07619.1"/>
    <property type="molecule type" value="Genomic_DNA"/>
</dbReference>
<feature type="transmembrane region" description="Helical" evidence="7">
    <location>
        <begin position="25"/>
        <end position="45"/>
    </location>
</feature>
<dbReference type="Gene3D" id="1.10.287.950">
    <property type="entry name" value="Methyl-accepting chemotaxis protein"/>
    <property type="match status" value="1"/>
</dbReference>
<dbReference type="GO" id="GO:0004888">
    <property type="term" value="F:transmembrane signaling receptor activity"/>
    <property type="evidence" value="ECO:0007669"/>
    <property type="project" value="InterPro"/>
</dbReference>
<dbReference type="SMART" id="SM00304">
    <property type="entry name" value="HAMP"/>
    <property type="match status" value="2"/>
</dbReference>
<evidence type="ECO:0000256" key="3">
    <source>
        <dbReference type="ARBA" id="ARBA00023136"/>
    </source>
</evidence>
<dbReference type="GO" id="GO:0006935">
    <property type="term" value="P:chemotaxis"/>
    <property type="evidence" value="ECO:0007669"/>
    <property type="project" value="InterPro"/>
</dbReference>
<dbReference type="eggNOG" id="COG0840">
    <property type="taxonomic scope" value="Bacteria"/>
</dbReference>
<gene>
    <name evidence="10" type="ordered locus">BH3900</name>
</gene>
<organism evidence="10 11">
    <name type="scientific">Halalkalibacterium halodurans (strain ATCC BAA-125 / DSM 18197 / FERM 7344 / JCM 9153 / C-125)</name>
    <name type="common">Bacillus halodurans</name>
    <dbReference type="NCBI Taxonomy" id="272558"/>
    <lineage>
        <taxon>Bacteria</taxon>
        <taxon>Bacillati</taxon>
        <taxon>Bacillota</taxon>
        <taxon>Bacilli</taxon>
        <taxon>Bacillales</taxon>
        <taxon>Bacillaceae</taxon>
        <taxon>Halalkalibacterium (ex Joshi et al. 2022)</taxon>
    </lineage>
</organism>
<dbReference type="CDD" id="cd11386">
    <property type="entry name" value="MCP_signal"/>
    <property type="match status" value="1"/>
</dbReference>
<feature type="domain" description="Methyl-accepting transducer" evidence="8">
    <location>
        <begin position="293"/>
        <end position="564"/>
    </location>
</feature>
<protein>
    <submittedName>
        <fullName evidence="10">Methyl-accepting chemotaxis protein</fullName>
    </submittedName>
</protein>
<dbReference type="STRING" id="272558.gene:10729813"/>
<dbReference type="GO" id="GO:0005886">
    <property type="term" value="C:plasma membrane"/>
    <property type="evidence" value="ECO:0007669"/>
    <property type="project" value="UniProtKB-SubCell"/>
</dbReference>
<dbReference type="PANTHER" id="PTHR32089">
    <property type="entry name" value="METHYL-ACCEPTING CHEMOTAXIS PROTEIN MCPB"/>
    <property type="match status" value="1"/>
</dbReference>